<dbReference type="SUPFAM" id="SSF142906">
    <property type="entry name" value="YjbR-like"/>
    <property type="match status" value="1"/>
</dbReference>
<dbReference type="PANTHER" id="PTHR35145">
    <property type="entry name" value="CYTOPLASMIC PROTEIN-RELATED"/>
    <property type="match status" value="1"/>
</dbReference>
<name>A0A917AA44_9STRE</name>
<dbReference type="Proteomes" id="UP000660801">
    <property type="component" value="Unassembled WGS sequence"/>
</dbReference>
<organism evidence="1 2">
    <name type="scientific">Streptococcus himalayensis</name>
    <dbReference type="NCBI Taxonomy" id="1888195"/>
    <lineage>
        <taxon>Bacteria</taxon>
        <taxon>Bacillati</taxon>
        <taxon>Bacillota</taxon>
        <taxon>Bacilli</taxon>
        <taxon>Lactobacillales</taxon>
        <taxon>Streptococcaceae</taxon>
        <taxon>Streptococcus</taxon>
    </lineage>
</organism>
<dbReference type="InterPro" id="IPR058532">
    <property type="entry name" value="YjbR/MT2646/Rv2570-like"/>
</dbReference>
<reference evidence="1" key="1">
    <citation type="journal article" date="2014" name="Int. J. Syst. Evol. Microbiol.">
        <title>Complete genome sequence of Corynebacterium casei LMG S-19264T (=DSM 44701T), isolated from a smear-ripened cheese.</title>
        <authorList>
            <consortium name="US DOE Joint Genome Institute (JGI-PGF)"/>
            <person name="Walter F."/>
            <person name="Albersmeier A."/>
            <person name="Kalinowski J."/>
            <person name="Ruckert C."/>
        </authorList>
    </citation>
    <scope>NUCLEOTIDE SEQUENCE</scope>
    <source>
        <strain evidence="1">CGMCC 1.15533</strain>
    </source>
</reference>
<accession>A0A917AA44</accession>
<evidence type="ECO:0008006" key="3">
    <source>
        <dbReference type="Google" id="ProtNLM"/>
    </source>
</evidence>
<sequence>MIKDLFLGYKIHEQNLEIYGFHKKENRYEMTKAVLAGDFLLSIAIQDGGVAVEILDAETKESYAPFWVSHLTGSYIGHVREEVMNILLEIRAACFQQENFLYPQTQRMLEQIAIHYQGQLEYLWERLGAQTAYPTGAFRHQESKKWYGVLMTIDWAKLDPQKEGKIELLTLKHDAVPVLLKKEGYYPAYHMNKKYWISVPLNDRLSDQEVWKLMEKSYTLTR</sequence>
<dbReference type="Gene3D" id="3.90.1150.30">
    <property type="match status" value="1"/>
</dbReference>
<keyword evidence="2" id="KW-1185">Reference proteome</keyword>
<comment type="caution">
    <text evidence="1">The sequence shown here is derived from an EMBL/GenBank/DDBJ whole genome shotgun (WGS) entry which is preliminary data.</text>
</comment>
<dbReference type="InterPro" id="IPR038056">
    <property type="entry name" value="YjbR-like_sf"/>
</dbReference>
<evidence type="ECO:0000313" key="1">
    <source>
        <dbReference type="EMBL" id="GGE36649.1"/>
    </source>
</evidence>
<gene>
    <name evidence="1" type="ORF">GCM10011510_17540</name>
</gene>
<reference evidence="1" key="2">
    <citation type="submission" date="2020-09" db="EMBL/GenBank/DDBJ databases">
        <authorList>
            <person name="Sun Q."/>
            <person name="Zhou Y."/>
        </authorList>
    </citation>
    <scope>NUCLEOTIDE SEQUENCE</scope>
    <source>
        <strain evidence="1">CGMCC 1.15533</strain>
    </source>
</reference>
<dbReference type="PANTHER" id="PTHR35145:SF1">
    <property type="entry name" value="CYTOPLASMIC PROTEIN"/>
    <property type="match status" value="1"/>
</dbReference>
<protein>
    <recommendedName>
        <fullName evidence="3">MmcQ/YjbR family DNA-binding protein</fullName>
    </recommendedName>
</protein>
<proteinExistence type="predicted"/>
<dbReference type="InterPro" id="IPR007351">
    <property type="entry name" value="YjbR"/>
</dbReference>
<dbReference type="EMBL" id="BMJN01000041">
    <property type="protein sequence ID" value="GGE36649.1"/>
    <property type="molecule type" value="Genomic_DNA"/>
</dbReference>
<dbReference type="Pfam" id="PF04237">
    <property type="entry name" value="YjbR"/>
    <property type="match status" value="1"/>
</dbReference>
<dbReference type="RefSeq" id="WP_188595317.1">
    <property type="nucleotide sequence ID" value="NZ_BMJN01000041.1"/>
</dbReference>
<dbReference type="AlphaFoldDB" id="A0A917AA44"/>
<evidence type="ECO:0000313" key="2">
    <source>
        <dbReference type="Proteomes" id="UP000660801"/>
    </source>
</evidence>